<evidence type="ECO:0000256" key="2">
    <source>
        <dbReference type="ARBA" id="ARBA00022723"/>
    </source>
</evidence>
<accession>A0ABY4L520</accession>
<comment type="cofactor">
    <cofactor evidence="1">
        <name>Fe(2+)</name>
        <dbReference type="ChEBI" id="CHEBI:29033"/>
    </cofactor>
</comment>
<dbReference type="Proteomes" id="UP000832041">
    <property type="component" value="Chromosome"/>
</dbReference>
<sequence>MIADLISDRLGGDSFPAQVLGREHRVWKAPEEDRDALSHLLTWDALNHLLATHRLNPPRLRLALDNSSVDVSAYCERRIYRRMPEWQAPVPHLLHKQLREGATLVLDAIDEMHPPIARMTCALERWLSTRIQVNAYASWTAKEGFGVHWDDHDVIVLQISGRKRWRIYGTTREAPLHYDVDFATDIPEAPIDEFVMEAGDILHVPRGCWHAAAASEGEPSLHLTCGLTTTTGVDFLAWLSGVLREHVHVRRDVPRFSTPVEQRKWAAELSQILSDHLARPDIVEEYRTYLDTTAQARPSFSLPTAVVGELDARTPIRLASHRARLEGGPDGTVVLAAQGRRWTLAGVIRPALEQLANGAVSDAVSLHGIVPDIPVAALRSTLERLLHDGVLTIAETPRSAKP</sequence>
<keyword evidence="6" id="KW-1185">Reference proteome</keyword>
<dbReference type="PANTHER" id="PTHR13096">
    <property type="entry name" value="MINA53 MYC INDUCED NUCLEAR ANTIGEN"/>
    <property type="match status" value="1"/>
</dbReference>
<dbReference type="PROSITE" id="PS51184">
    <property type="entry name" value="JMJC"/>
    <property type="match status" value="1"/>
</dbReference>
<dbReference type="Pfam" id="PF08007">
    <property type="entry name" value="JmjC_2"/>
    <property type="match status" value="1"/>
</dbReference>
<evidence type="ECO:0000313" key="5">
    <source>
        <dbReference type="EMBL" id="UPT22782.1"/>
    </source>
</evidence>
<evidence type="ECO:0000259" key="4">
    <source>
        <dbReference type="PROSITE" id="PS51184"/>
    </source>
</evidence>
<evidence type="ECO:0000256" key="3">
    <source>
        <dbReference type="ARBA" id="ARBA00023004"/>
    </source>
</evidence>
<dbReference type="EMBL" id="CP051627">
    <property type="protein sequence ID" value="UPT22782.1"/>
    <property type="molecule type" value="Genomic_DNA"/>
</dbReference>
<organism evidence="5 6">
    <name type="scientific">Thermobifida alba</name>
    <name type="common">Thermomonospora alba</name>
    <dbReference type="NCBI Taxonomy" id="53522"/>
    <lineage>
        <taxon>Bacteria</taxon>
        <taxon>Bacillati</taxon>
        <taxon>Actinomycetota</taxon>
        <taxon>Actinomycetes</taxon>
        <taxon>Streptosporangiales</taxon>
        <taxon>Nocardiopsidaceae</taxon>
        <taxon>Thermobifida</taxon>
    </lineage>
</organism>
<keyword evidence="3" id="KW-0408">Iron</keyword>
<dbReference type="InterPro" id="IPR039994">
    <property type="entry name" value="NO66-like"/>
</dbReference>
<dbReference type="Gene3D" id="2.60.120.650">
    <property type="entry name" value="Cupin"/>
    <property type="match status" value="1"/>
</dbReference>
<proteinExistence type="predicted"/>
<evidence type="ECO:0000313" key="6">
    <source>
        <dbReference type="Proteomes" id="UP000832041"/>
    </source>
</evidence>
<reference evidence="5 6" key="1">
    <citation type="submission" date="2020-04" db="EMBL/GenBank/DDBJ databases">
        <title>Thermobifida alba genome sequencing and assembly.</title>
        <authorList>
            <person name="Luzics S."/>
            <person name="Horvath B."/>
            <person name="Nagy I."/>
            <person name="Toth A."/>
            <person name="Nagy I."/>
            <person name="Kukolya J."/>
        </authorList>
    </citation>
    <scope>NUCLEOTIDE SEQUENCE [LARGE SCALE GENOMIC DNA]</scope>
    <source>
        <strain evidence="5 6">DSM 43795</strain>
    </source>
</reference>
<dbReference type="PANTHER" id="PTHR13096:SF8">
    <property type="entry name" value="RIBOSOMAL OXYGENASE 1"/>
    <property type="match status" value="1"/>
</dbReference>
<keyword evidence="2" id="KW-0479">Metal-binding</keyword>
<dbReference type="InterPro" id="IPR003347">
    <property type="entry name" value="JmjC_dom"/>
</dbReference>
<dbReference type="SUPFAM" id="SSF51197">
    <property type="entry name" value="Clavaminate synthase-like"/>
    <property type="match status" value="1"/>
</dbReference>
<feature type="domain" description="JmjC" evidence="4">
    <location>
        <begin position="86"/>
        <end position="244"/>
    </location>
</feature>
<dbReference type="RefSeq" id="WP_248591292.1">
    <property type="nucleotide sequence ID" value="NZ_BAABEB010000011.1"/>
</dbReference>
<name>A0ABY4L520_THEAE</name>
<evidence type="ECO:0000256" key="1">
    <source>
        <dbReference type="ARBA" id="ARBA00001954"/>
    </source>
</evidence>
<protein>
    <recommendedName>
        <fullName evidence="4">JmjC domain-containing protein</fullName>
    </recommendedName>
</protein>
<gene>
    <name evidence="5" type="ORF">FOF52_19020</name>
</gene>